<reference evidence="2" key="1">
    <citation type="journal article" date="2020" name="Nat. Commun.">
        <title>Genome assembly of wild tea tree DASZ reveals pedigree and selection history of tea varieties.</title>
        <authorList>
            <person name="Zhang W."/>
            <person name="Zhang Y."/>
            <person name="Qiu H."/>
            <person name="Guo Y."/>
            <person name="Wan H."/>
            <person name="Zhang X."/>
            <person name="Scossa F."/>
            <person name="Alseekh S."/>
            <person name="Zhang Q."/>
            <person name="Wang P."/>
            <person name="Xu L."/>
            <person name="Schmidt M.H."/>
            <person name="Jia X."/>
            <person name="Li D."/>
            <person name="Zhu A."/>
            <person name="Guo F."/>
            <person name="Chen W."/>
            <person name="Ni D."/>
            <person name="Usadel B."/>
            <person name="Fernie A.R."/>
            <person name="Wen W."/>
        </authorList>
    </citation>
    <scope>NUCLEOTIDE SEQUENCE [LARGE SCALE GENOMIC DNA]</scope>
    <source>
        <strain evidence="2">cv. G240</strain>
    </source>
</reference>
<organism evidence="1 2">
    <name type="scientific">Camellia sinensis</name>
    <name type="common">Tea plant</name>
    <name type="synonym">Thea sinensis</name>
    <dbReference type="NCBI Taxonomy" id="4442"/>
    <lineage>
        <taxon>Eukaryota</taxon>
        <taxon>Viridiplantae</taxon>
        <taxon>Streptophyta</taxon>
        <taxon>Embryophyta</taxon>
        <taxon>Tracheophyta</taxon>
        <taxon>Spermatophyta</taxon>
        <taxon>Magnoliopsida</taxon>
        <taxon>eudicotyledons</taxon>
        <taxon>Gunneridae</taxon>
        <taxon>Pentapetalae</taxon>
        <taxon>asterids</taxon>
        <taxon>Ericales</taxon>
        <taxon>Theaceae</taxon>
        <taxon>Camellia</taxon>
    </lineage>
</organism>
<dbReference type="PANTHER" id="PTHR14363">
    <property type="entry name" value="HEPARANASE-RELATED"/>
    <property type="match status" value="1"/>
</dbReference>
<dbReference type="AlphaFoldDB" id="A0A7J7GDT3"/>
<name>A0A7J7GDT3_CAMSI</name>
<proteinExistence type="predicted"/>
<sequence>MSNSTTYEVSVADDSNFYPDNYDDNQQQIHREEYHLTLKDGNIQSDVLMLNGVPLVLTETKDIPAMYPVLVHASNPISVAPDSIVFATLKDFKAPACS</sequence>
<comment type="caution">
    <text evidence="1">The sequence shown here is derived from an EMBL/GenBank/DDBJ whole genome shotgun (WGS) entry which is preliminary data.</text>
</comment>
<evidence type="ECO:0000313" key="2">
    <source>
        <dbReference type="Proteomes" id="UP000593564"/>
    </source>
</evidence>
<dbReference type="EMBL" id="JACBKZ010000011">
    <property type="protein sequence ID" value="KAF5938890.1"/>
    <property type="molecule type" value="Genomic_DNA"/>
</dbReference>
<accession>A0A7J7GDT3</accession>
<dbReference type="GO" id="GO:0004566">
    <property type="term" value="F:beta-glucuronidase activity"/>
    <property type="evidence" value="ECO:0007669"/>
    <property type="project" value="TreeGrafter"/>
</dbReference>
<gene>
    <name evidence="1" type="ORF">HYC85_023149</name>
</gene>
<evidence type="ECO:0000313" key="1">
    <source>
        <dbReference type="EMBL" id="KAF5938890.1"/>
    </source>
</evidence>
<keyword evidence="2" id="KW-1185">Reference proteome</keyword>
<dbReference type="PANTHER" id="PTHR14363:SF13">
    <property type="entry name" value="OS07G0598400 PROTEIN"/>
    <property type="match status" value="1"/>
</dbReference>
<protein>
    <submittedName>
        <fullName evidence="1">Uncharacterized protein</fullName>
    </submittedName>
</protein>
<dbReference type="Proteomes" id="UP000593564">
    <property type="component" value="Unassembled WGS sequence"/>
</dbReference>
<dbReference type="GO" id="GO:0009505">
    <property type="term" value="C:plant-type cell wall"/>
    <property type="evidence" value="ECO:0007669"/>
    <property type="project" value="TreeGrafter"/>
</dbReference>
<reference evidence="1 2" key="2">
    <citation type="submission" date="2020-07" db="EMBL/GenBank/DDBJ databases">
        <title>Genome assembly of wild tea tree DASZ reveals pedigree and selection history of tea varieties.</title>
        <authorList>
            <person name="Zhang W."/>
        </authorList>
    </citation>
    <scope>NUCLEOTIDE SEQUENCE [LARGE SCALE GENOMIC DNA]</scope>
    <source>
        <strain evidence="2">cv. G240</strain>
        <tissue evidence="1">Leaf</tissue>
    </source>
</reference>